<keyword evidence="3 5" id="KW-0732">Signal</keyword>
<dbReference type="PANTHER" id="PTHR46847">
    <property type="entry name" value="D-ALLOSE-BINDING PERIPLASMIC PROTEIN-RELATED"/>
    <property type="match status" value="1"/>
</dbReference>
<dbReference type="PROSITE" id="PS51257">
    <property type="entry name" value="PROKAR_LIPOPROTEIN"/>
    <property type="match status" value="1"/>
</dbReference>
<dbReference type="GO" id="GO:0030313">
    <property type="term" value="C:cell envelope"/>
    <property type="evidence" value="ECO:0007669"/>
    <property type="project" value="UniProtKB-SubCell"/>
</dbReference>
<evidence type="ECO:0000256" key="5">
    <source>
        <dbReference type="SAM" id="SignalP"/>
    </source>
</evidence>
<dbReference type="Proteomes" id="UP000515860">
    <property type="component" value="Chromosome"/>
</dbReference>
<evidence type="ECO:0000256" key="3">
    <source>
        <dbReference type="ARBA" id="ARBA00022729"/>
    </source>
</evidence>
<dbReference type="EMBL" id="CP060635">
    <property type="protein sequence ID" value="QNM08535.1"/>
    <property type="molecule type" value="Genomic_DNA"/>
</dbReference>
<dbReference type="AlphaFoldDB" id="A0A7G9GCK3"/>
<protein>
    <submittedName>
        <fullName evidence="7">Substrate-binding domain-containing protein</fullName>
    </submittedName>
</protein>
<dbReference type="SUPFAM" id="SSF53822">
    <property type="entry name" value="Periplasmic binding protein-like I"/>
    <property type="match status" value="1"/>
</dbReference>
<comment type="subcellular location">
    <subcellularLocation>
        <location evidence="1">Cell envelope</location>
    </subcellularLocation>
</comment>
<name>A0A7G9GCK3_9FIRM</name>
<keyword evidence="8" id="KW-1185">Reference proteome</keyword>
<dbReference type="CDD" id="cd06313">
    <property type="entry name" value="PBP1_ABC_ThpA_XypA"/>
    <property type="match status" value="1"/>
</dbReference>
<feature type="compositionally biased region" description="Low complexity" evidence="4">
    <location>
        <begin position="29"/>
        <end position="61"/>
    </location>
</feature>
<comment type="similarity">
    <text evidence="2">Belongs to the bacterial solute-binding protein 2 family.</text>
</comment>
<evidence type="ECO:0000256" key="2">
    <source>
        <dbReference type="ARBA" id="ARBA00007639"/>
    </source>
</evidence>
<reference evidence="7 8" key="1">
    <citation type="submission" date="2020-08" db="EMBL/GenBank/DDBJ databases">
        <authorList>
            <person name="Liu C."/>
            <person name="Sun Q."/>
        </authorList>
    </citation>
    <scope>NUCLEOTIDE SEQUENCE [LARGE SCALE GENOMIC DNA]</scope>
    <source>
        <strain evidence="7 8">NSJ-29</strain>
    </source>
</reference>
<dbReference type="InterPro" id="IPR028082">
    <property type="entry name" value="Peripla_BP_I"/>
</dbReference>
<feature type="signal peptide" evidence="5">
    <location>
        <begin position="1"/>
        <end position="23"/>
    </location>
</feature>
<gene>
    <name evidence="7" type="ORF">H9Q79_17020</name>
</gene>
<accession>A0A7G9GCK3</accession>
<dbReference type="Pfam" id="PF13407">
    <property type="entry name" value="Peripla_BP_4"/>
    <property type="match status" value="1"/>
</dbReference>
<evidence type="ECO:0000256" key="4">
    <source>
        <dbReference type="SAM" id="MobiDB-lite"/>
    </source>
</evidence>
<evidence type="ECO:0000313" key="7">
    <source>
        <dbReference type="EMBL" id="QNM08535.1"/>
    </source>
</evidence>
<feature type="domain" description="Periplasmic binding protein" evidence="6">
    <location>
        <begin position="84"/>
        <end position="322"/>
    </location>
</feature>
<sequence length="342" mass="35380">MRKRSIMAILVAAALGLSLTSCGSAESTAKSESASSAKSESAGASSSAPAASSASGTSSSGGDEKFTIAWVDGNLANESNAVCADAAKAYAESQGMEFLLLDGQGSGETQVSQCETLIAQGVDCVIVQPYDAAACQVGVQACIDAGVNVLVTKTTIEDNSICPFVGQDDVVAGEMEMEWIAEKLGGKGNIVIIEGPTGISAAINRNDGIENVLKNYPDINVLHTQPADWNRDEGMALMETWLQTGEQIDAVVAHNDEMALGAYDAIADAGLAGQIYVIGIDAIDAAKKSVADGELDATVLQDVETIGQKTVEVAIAMCKGEKVDDVYNIDPILLTKDNVGDY</sequence>
<dbReference type="PANTHER" id="PTHR46847:SF1">
    <property type="entry name" value="D-ALLOSE-BINDING PERIPLASMIC PROTEIN-RELATED"/>
    <property type="match status" value="1"/>
</dbReference>
<feature type="chain" id="PRO_5039217487" evidence="5">
    <location>
        <begin position="24"/>
        <end position="342"/>
    </location>
</feature>
<proteinExistence type="inferred from homology"/>
<dbReference type="KEGG" id="whj:H9Q79_17020"/>
<evidence type="ECO:0000259" key="6">
    <source>
        <dbReference type="Pfam" id="PF13407"/>
    </source>
</evidence>
<organism evidence="7 8">
    <name type="scientific">Wansuia hejianensis</name>
    <dbReference type="NCBI Taxonomy" id="2763667"/>
    <lineage>
        <taxon>Bacteria</taxon>
        <taxon>Bacillati</taxon>
        <taxon>Bacillota</taxon>
        <taxon>Clostridia</taxon>
        <taxon>Lachnospirales</taxon>
        <taxon>Lachnospiraceae</taxon>
        <taxon>Wansuia</taxon>
    </lineage>
</organism>
<dbReference type="RefSeq" id="WP_249328783.1">
    <property type="nucleotide sequence ID" value="NZ_CP060635.1"/>
</dbReference>
<feature type="region of interest" description="Disordered" evidence="4">
    <location>
        <begin position="29"/>
        <end position="62"/>
    </location>
</feature>
<dbReference type="InterPro" id="IPR025997">
    <property type="entry name" value="SBP_2_dom"/>
</dbReference>
<evidence type="ECO:0000313" key="8">
    <source>
        <dbReference type="Proteomes" id="UP000515860"/>
    </source>
</evidence>
<dbReference type="GO" id="GO:0030246">
    <property type="term" value="F:carbohydrate binding"/>
    <property type="evidence" value="ECO:0007669"/>
    <property type="project" value="UniProtKB-ARBA"/>
</dbReference>
<evidence type="ECO:0000256" key="1">
    <source>
        <dbReference type="ARBA" id="ARBA00004196"/>
    </source>
</evidence>
<dbReference type="Gene3D" id="3.40.50.2300">
    <property type="match status" value="2"/>
</dbReference>